<dbReference type="InterPro" id="IPR003661">
    <property type="entry name" value="HisK_dim/P_dom"/>
</dbReference>
<evidence type="ECO:0000259" key="6">
    <source>
        <dbReference type="Pfam" id="PF07495"/>
    </source>
</evidence>
<dbReference type="Gene3D" id="1.10.287.130">
    <property type="match status" value="1"/>
</dbReference>
<dbReference type="SUPFAM" id="SSF47384">
    <property type="entry name" value="Homodimeric domain of signal transducing histidine kinase"/>
    <property type="match status" value="1"/>
</dbReference>
<dbReference type="EMBL" id="RQJO01000007">
    <property type="protein sequence ID" value="RRB07824.1"/>
    <property type="molecule type" value="Genomic_DNA"/>
</dbReference>
<dbReference type="RefSeq" id="WP_124873298.1">
    <property type="nucleotide sequence ID" value="NZ_RQJO01000007.1"/>
</dbReference>
<dbReference type="PANTHER" id="PTHR43547">
    <property type="entry name" value="TWO-COMPONENT HISTIDINE KINASE"/>
    <property type="match status" value="1"/>
</dbReference>
<organism evidence="7 8">
    <name type="scientific">Larkinella rosea</name>
    <dbReference type="NCBI Taxonomy" id="2025312"/>
    <lineage>
        <taxon>Bacteria</taxon>
        <taxon>Pseudomonadati</taxon>
        <taxon>Bacteroidota</taxon>
        <taxon>Cytophagia</taxon>
        <taxon>Cytophagales</taxon>
        <taxon>Spirosomataceae</taxon>
        <taxon>Larkinella</taxon>
    </lineage>
</organism>
<keyword evidence="8" id="KW-1185">Reference proteome</keyword>
<dbReference type="AlphaFoldDB" id="A0A3P1C4J0"/>
<dbReference type="Gene3D" id="2.60.40.10">
    <property type="entry name" value="Immunoglobulins"/>
    <property type="match status" value="1"/>
</dbReference>
<keyword evidence="3" id="KW-0597">Phosphoprotein</keyword>
<feature type="domain" description="Signal transduction histidine kinase dimerisation/phosphoacceptor" evidence="5">
    <location>
        <begin position="159"/>
        <end position="205"/>
    </location>
</feature>
<evidence type="ECO:0000256" key="2">
    <source>
        <dbReference type="ARBA" id="ARBA00012438"/>
    </source>
</evidence>
<keyword evidence="4" id="KW-1133">Transmembrane helix</keyword>
<dbReference type="InterPro" id="IPR036097">
    <property type="entry name" value="HisK_dim/P_sf"/>
</dbReference>
<comment type="caution">
    <text evidence="7">The sequence shown here is derived from an EMBL/GenBank/DDBJ whole genome shotgun (WGS) entry which is preliminary data.</text>
</comment>
<accession>A0A3P1C4J0</accession>
<dbReference type="InterPro" id="IPR013783">
    <property type="entry name" value="Ig-like_fold"/>
</dbReference>
<dbReference type="Pfam" id="PF07495">
    <property type="entry name" value="Y_Y_Y"/>
    <property type="match status" value="1"/>
</dbReference>
<feature type="domain" description="Two component regulator three Y" evidence="6">
    <location>
        <begin position="46"/>
        <end position="104"/>
    </location>
</feature>
<gene>
    <name evidence="7" type="ORF">EHT25_08630</name>
</gene>
<keyword evidence="4" id="KW-0812">Transmembrane</keyword>
<dbReference type="OrthoDB" id="9797097at2"/>
<name>A0A3P1C4J0_9BACT</name>
<feature type="transmembrane region" description="Helical" evidence="4">
    <location>
        <begin position="112"/>
        <end position="130"/>
    </location>
</feature>
<comment type="catalytic activity">
    <reaction evidence="1">
        <text>ATP + protein L-histidine = ADP + protein N-phospho-L-histidine.</text>
        <dbReference type="EC" id="2.7.13.3"/>
    </reaction>
</comment>
<evidence type="ECO:0000259" key="5">
    <source>
        <dbReference type="Pfam" id="PF00512"/>
    </source>
</evidence>
<reference evidence="7 8" key="1">
    <citation type="submission" date="2018-11" db="EMBL/GenBank/DDBJ databases">
        <authorList>
            <person name="Zhou Z."/>
            <person name="Wang G."/>
        </authorList>
    </citation>
    <scope>NUCLEOTIDE SEQUENCE [LARGE SCALE GENOMIC DNA]</scope>
    <source>
        <strain evidence="7 8">KCTC52004</strain>
    </source>
</reference>
<protein>
    <recommendedName>
        <fullName evidence="2">histidine kinase</fullName>
        <ecNumber evidence="2">2.7.13.3</ecNumber>
    </recommendedName>
</protein>
<evidence type="ECO:0000313" key="8">
    <source>
        <dbReference type="Proteomes" id="UP000271925"/>
    </source>
</evidence>
<sequence>MWRLPACKSTTTPFGELPPQALDRLDLPYDQNFLTVEFSALQFNKHTKNRYRYQLTGLNGAWVENSRPVAVFTDLRPGSYTLRLITTNTSGIWSPHIRTLPITIRPLWLETWWAYVLYGLMIGGIAYALFRNYANRVRMEQRMLSNLREAEQLRALDAMKTRFFSNVTHEFRTPLTLILSPMEQLLQEDPEPCIQRRVSVAETQARWYAGMIRIGFVE</sequence>
<proteinExistence type="predicted"/>
<evidence type="ECO:0000256" key="1">
    <source>
        <dbReference type="ARBA" id="ARBA00000085"/>
    </source>
</evidence>
<evidence type="ECO:0000256" key="3">
    <source>
        <dbReference type="ARBA" id="ARBA00022553"/>
    </source>
</evidence>
<dbReference type="GO" id="GO:0000155">
    <property type="term" value="F:phosphorelay sensor kinase activity"/>
    <property type="evidence" value="ECO:0007669"/>
    <property type="project" value="InterPro"/>
</dbReference>
<keyword evidence="4" id="KW-0472">Membrane</keyword>
<dbReference type="EC" id="2.7.13.3" evidence="2"/>
<dbReference type="Proteomes" id="UP000271925">
    <property type="component" value="Unassembled WGS sequence"/>
</dbReference>
<dbReference type="InterPro" id="IPR011123">
    <property type="entry name" value="Y_Y_Y"/>
</dbReference>
<evidence type="ECO:0000313" key="7">
    <source>
        <dbReference type="EMBL" id="RRB07824.1"/>
    </source>
</evidence>
<dbReference type="PANTHER" id="PTHR43547:SF2">
    <property type="entry name" value="HYBRID SIGNAL TRANSDUCTION HISTIDINE KINASE C"/>
    <property type="match status" value="1"/>
</dbReference>
<dbReference type="CDD" id="cd00082">
    <property type="entry name" value="HisKA"/>
    <property type="match status" value="1"/>
</dbReference>
<dbReference type="Pfam" id="PF00512">
    <property type="entry name" value="HisKA"/>
    <property type="match status" value="1"/>
</dbReference>
<evidence type="ECO:0000256" key="4">
    <source>
        <dbReference type="SAM" id="Phobius"/>
    </source>
</evidence>